<name>A0A2T2N5S9_CORCC</name>
<reference evidence="1 2" key="1">
    <citation type="journal article" date="2018" name="Front. Microbiol.">
        <title>Genome-Wide Analysis of Corynespora cassiicola Leaf Fall Disease Putative Effectors.</title>
        <authorList>
            <person name="Lopez D."/>
            <person name="Ribeiro S."/>
            <person name="Label P."/>
            <person name="Fumanal B."/>
            <person name="Venisse J.S."/>
            <person name="Kohler A."/>
            <person name="de Oliveira R.R."/>
            <person name="Labutti K."/>
            <person name="Lipzen A."/>
            <person name="Lail K."/>
            <person name="Bauer D."/>
            <person name="Ohm R.A."/>
            <person name="Barry K.W."/>
            <person name="Spatafora J."/>
            <person name="Grigoriev I.V."/>
            <person name="Martin F.M."/>
            <person name="Pujade-Renaud V."/>
        </authorList>
    </citation>
    <scope>NUCLEOTIDE SEQUENCE [LARGE SCALE GENOMIC DNA]</scope>
    <source>
        <strain evidence="1 2">Philippines</strain>
    </source>
</reference>
<dbReference type="EMBL" id="KZ678147">
    <property type="protein sequence ID" value="PSN60802.1"/>
    <property type="molecule type" value="Genomic_DNA"/>
</dbReference>
<organism evidence="1 2">
    <name type="scientific">Corynespora cassiicola Philippines</name>
    <dbReference type="NCBI Taxonomy" id="1448308"/>
    <lineage>
        <taxon>Eukaryota</taxon>
        <taxon>Fungi</taxon>
        <taxon>Dikarya</taxon>
        <taxon>Ascomycota</taxon>
        <taxon>Pezizomycotina</taxon>
        <taxon>Dothideomycetes</taxon>
        <taxon>Pleosporomycetidae</taxon>
        <taxon>Pleosporales</taxon>
        <taxon>Corynesporascaceae</taxon>
        <taxon>Corynespora</taxon>
    </lineage>
</organism>
<dbReference type="Proteomes" id="UP000240883">
    <property type="component" value="Unassembled WGS sequence"/>
</dbReference>
<protein>
    <submittedName>
        <fullName evidence="1">Uncharacterized protein</fullName>
    </submittedName>
</protein>
<gene>
    <name evidence="1" type="ORF">BS50DRAFT_198049</name>
</gene>
<evidence type="ECO:0000313" key="1">
    <source>
        <dbReference type="EMBL" id="PSN60802.1"/>
    </source>
</evidence>
<dbReference type="AlphaFoldDB" id="A0A2T2N5S9"/>
<sequence length="151" mass="16010">MICPHPTPSHPSPPHQKSQVQICLHPRGGGGGGLWSPPPSPKSGCQPSLRPSLPVMAIPNPCANAHACSLLGKARDWLAGWLAACLARGGWMDVWIEARICCGRRASPVSASWLPGGLVRQRQTDRQAGRALHGGGWETGRFLASPDYLAS</sequence>
<accession>A0A2T2N5S9</accession>
<keyword evidence="2" id="KW-1185">Reference proteome</keyword>
<proteinExistence type="predicted"/>
<evidence type="ECO:0000313" key="2">
    <source>
        <dbReference type="Proteomes" id="UP000240883"/>
    </source>
</evidence>